<dbReference type="EMBL" id="JAABFR010000898">
    <property type="protein sequence ID" value="MBD4336678.1"/>
    <property type="molecule type" value="Genomic_DNA"/>
</dbReference>
<protein>
    <submittedName>
        <fullName evidence="1">Uncharacterized protein</fullName>
    </submittedName>
</protein>
<proteinExistence type="predicted"/>
<feature type="non-terminal residue" evidence="1">
    <location>
        <position position="84"/>
    </location>
</feature>
<comment type="caution">
    <text evidence="1">The sequence shown here is derived from an EMBL/GenBank/DDBJ whole genome shotgun (WGS) entry which is preliminary data.</text>
</comment>
<gene>
    <name evidence="1" type="ORF">GUH15_11550</name>
</gene>
<dbReference type="Proteomes" id="UP000653002">
    <property type="component" value="Unassembled WGS sequence"/>
</dbReference>
<name>A0A8I0H1M4_XANCI</name>
<dbReference type="Pfam" id="PF14907">
    <property type="entry name" value="NTP_transf_5"/>
    <property type="match status" value="1"/>
</dbReference>
<dbReference type="AlphaFoldDB" id="A0A8I0H1M4"/>
<sequence length="84" mass="9523">HTVFSLDGITVENHYDLLNVHAHASNREIEKKLQELAAEPEKKVLLGEAPLYLPSVDFNALFLLRHTAGHFAAEKIGLRHLIDW</sequence>
<evidence type="ECO:0000313" key="1">
    <source>
        <dbReference type="EMBL" id="MBD4336678.1"/>
    </source>
</evidence>
<reference evidence="1" key="1">
    <citation type="submission" date="2020-01" db="EMBL/GenBank/DDBJ databases">
        <authorList>
            <person name="Richard D."/>
        </authorList>
    </citation>
    <scope>NUCLEOTIDE SEQUENCE</scope>
    <source>
        <strain evidence="1">JP541</strain>
    </source>
</reference>
<dbReference type="InterPro" id="IPR039498">
    <property type="entry name" value="NTP_transf_5"/>
</dbReference>
<organism evidence="1 2">
    <name type="scientific">Xanthomonas citri pv. citri</name>
    <dbReference type="NCBI Taxonomy" id="611301"/>
    <lineage>
        <taxon>Bacteria</taxon>
        <taxon>Pseudomonadati</taxon>
        <taxon>Pseudomonadota</taxon>
        <taxon>Gammaproteobacteria</taxon>
        <taxon>Lysobacterales</taxon>
        <taxon>Lysobacteraceae</taxon>
        <taxon>Xanthomonas</taxon>
    </lineage>
</organism>
<feature type="non-terminal residue" evidence="1">
    <location>
        <position position="1"/>
    </location>
</feature>
<evidence type="ECO:0000313" key="2">
    <source>
        <dbReference type="Proteomes" id="UP000653002"/>
    </source>
</evidence>
<accession>A0A8I0H1M4</accession>